<comment type="subcellular location">
    <subcellularLocation>
        <location evidence="1">Cell membrane</location>
        <topology evidence="1">Multi-pass membrane protein</topology>
    </subcellularLocation>
</comment>
<evidence type="ECO:0000256" key="2">
    <source>
        <dbReference type="ARBA" id="ARBA00022475"/>
    </source>
</evidence>
<feature type="transmembrane region" description="Helical" evidence="6">
    <location>
        <begin position="668"/>
        <end position="692"/>
    </location>
</feature>
<dbReference type="AlphaFoldDB" id="A0A2K8Z7X6"/>
<dbReference type="GO" id="GO:0022857">
    <property type="term" value="F:transmembrane transporter activity"/>
    <property type="evidence" value="ECO:0007669"/>
    <property type="project" value="TreeGrafter"/>
</dbReference>
<evidence type="ECO:0000259" key="7">
    <source>
        <dbReference type="Pfam" id="PF02687"/>
    </source>
</evidence>
<evidence type="ECO:0000259" key="8">
    <source>
        <dbReference type="Pfam" id="PF12704"/>
    </source>
</evidence>
<feature type="transmembrane region" description="Helical" evidence="6">
    <location>
        <begin position="704"/>
        <end position="732"/>
    </location>
</feature>
<keyword evidence="10" id="KW-1185">Reference proteome</keyword>
<name>A0A2K8Z7X6_9BACT</name>
<dbReference type="RefSeq" id="WP_100992538.1">
    <property type="nucleotide sequence ID" value="NZ_CP025096.1"/>
</dbReference>
<keyword evidence="4 6" id="KW-1133">Transmembrane helix</keyword>
<proteinExistence type="predicted"/>
<gene>
    <name evidence="9" type="ORF">CWM47_31565</name>
</gene>
<evidence type="ECO:0000256" key="3">
    <source>
        <dbReference type="ARBA" id="ARBA00022692"/>
    </source>
</evidence>
<organism evidence="9 10">
    <name type="scientific">Spirosoma pollinicola</name>
    <dbReference type="NCBI Taxonomy" id="2057025"/>
    <lineage>
        <taxon>Bacteria</taxon>
        <taxon>Pseudomonadati</taxon>
        <taxon>Bacteroidota</taxon>
        <taxon>Cytophagia</taxon>
        <taxon>Cytophagales</taxon>
        <taxon>Cytophagaceae</taxon>
        <taxon>Spirosoma</taxon>
    </lineage>
</organism>
<feature type="transmembrane region" description="Helical" evidence="6">
    <location>
        <begin position="21"/>
        <end position="42"/>
    </location>
</feature>
<feature type="domain" description="ABC3 transporter permease C-terminal" evidence="7">
    <location>
        <begin position="288"/>
        <end position="403"/>
    </location>
</feature>
<dbReference type="Proteomes" id="UP000232883">
    <property type="component" value="Chromosome"/>
</dbReference>
<dbReference type="OrthoDB" id="5933722at2"/>
<feature type="transmembrane region" description="Helical" evidence="6">
    <location>
        <begin position="424"/>
        <end position="444"/>
    </location>
</feature>
<dbReference type="Pfam" id="PF12704">
    <property type="entry name" value="MacB_PCD"/>
    <property type="match status" value="1"/>
</dbReference>
<dbReference type="EMBL" id="CP025096">
    <property type="protein sequence ID" value="AUD05987.1"/>
    <property type="molecule type" value="Genomic_DNA"/>
</dbReference>
<evidence type="ECO:0000256" key="4">
    <source>
        <dbReference type="ARBA" id="ARBA00022989"/>
    </source>
</evidence>
<dbReference type="GO" id="GO:0005886">
    <property type="term" value="C:plasma membrane"/>
    <property type="evidence" value="ECO:0007669"/>
    <property type="project" value="UniProtKB-SubCell"/>
</dbReference>
<keyword evidence="3 6" id="KW-0812">Transmembrane</keyword>
<feature type="transmembrane region" description="Helical" evidence="6">
    <location>
        <begin position="375"/>
        <end position="399"/>
    </location>
</feature>
<protein>
    <submittedName>
        <fullName evidence="9">ABC transporter permease</fullName>
    </submittedName>
</protein>
<evidence type="ECO:0000313" key="9">
    <source>
        <dbReference type="EMBL" id="AUD05987.1"/>
    </source>
</evidence>
<evidence type="ECO:0000256" key="6">
    <source>
        <dbReference type="SAM" id="Phobius"/>
    </source>
</evidence>
<feature type="domain" description="MacB-like periplasmic core" evidence="8">
    <location>
        <begin position="20"/>
        <end position="241"/>
    </location>
</feature>
<evidence type="ECO:0000256" key="5">
    <source>
        <dbReference type="ARBA" id="ARBA00023136"/>
    </source>
</evidence>
<reference evidence="9 10" key="1">
    <citation type="submission" date="2017-11" db="EMBL/GenBank/DDBJ databases">
        <title>Taxonomic description and genome sequences of Spirosoma HA7 sp. nov., isolated from pollen microhabitat of Corylus avellana.</title>
        <authorList>
            <person name="Ambika Manirajan B."/>
            <person name="Suarez C."/>
            <person name="Ratering S."/>
            <person name="Geissler-Plaum R."/>
            <person name="Cardinale M."/>
            <person name="Sylvia S."/>
        </authorList>
    </citation>
    <scope>NUCLEOTIDE SEQUENCE [LARGE SCALE GENOMIC DNA]</scope>
    <source>
        <strain evidence="9 10">HA7</strain>
    </source>
</reference>
<evidence type="ECO:0000256" key="1">
    <source>
        <dbReference type="ARBA" id="ARBA00004651"/>
    </source>
</evidence>
<dbReference type="InterPro" id="IPR025857">
    <property type="entry name" value="MacB_PCD"/>
</dbReference>
<dbReference type="PANTHER" id="PTHR30572">
    <property type="entry name" value="MEMBRANE COMPONENT OF TRANSPORTER-RELATED"/>
    <property type="match status" value="1"/>
</dbReference>
<dbReference type="Pfam" id="PF02687">
    <property type="entry name" value="FtsX"/>
    <property type="match status" value="2"/>
</dbReference>
<feature type="domain" description="ABC3 transporter permease C-terminal" evidence="7">
    <location>
        <begin position="671"/>
        <end position="784"/>
    </location>
</feature>
<evidence type="ECO:0000313" key="10">
    <source>
        <dbReference type="Proteomes" id="UP000232883"/>
    </source>
</evidence>
<keyword evidence="5 6" id="KW-0472">Membrane</keyword>
<feature type="transmembrane region" description="Helical" evidence="6">
    <location>
        <begin position="282"/>
        <end position="304"/>
    </location>
</feature>
<feature type="transmembrane region" description="Helical" evidence="6">
    <location>
        <begin position="752"/>
        <end position="774"/>
    </location>
</feature>
<sequence length="791" mass="87660">MVRSYFKIAWRNLARYKAFSVINILGLATGMAVTILIGLWVYDELSFDRQNPNADRIAQVWQIVQFDGEKAAYNVASIPLAEELRHNYPDFTRVALATADREVALTTGENQFTPTGRFVEADFLPMMGVHMLQGPRQNLADVNSIILSRSLSRTLFGSTNPLNQLVQLDSKVSLRVTGVYQDFSPNSTWSVVHYLAPWSLFLGINPGAKKAQDNWDENSYQVFAQLKPEASLEQASTKIKDVRIKRDNPPPYKPEFFLHPMTRWHLYSDFDNGVNIGGLIQFVWLFSLIGGFVLLLACVNFMNLSTARSQQRAKEVGLRKVVGSLQGQLIAQFVGESLLFTSLAFLLALVLVQLSLSFFNQLADKQIYLPWVNPYFWMIGVSFSLLTGLIAASYPALYLSSFQPIRVLKGSFSAGGHSSLPRKALVVFQFTVSVTLIIGTVIVLRQIKYAKDRPTGYSRQGLIEVNMRTPGLMGHFDALRTDLLATGAIQEMAVSNGSVTVDQTGVTNVSWPGKSPDLHPLFMTNQISQQFGKTIGWQLSAGRDFSRAFRGDSAGVVLNQSALKLMGLEDPLHTMINWNGRDLPIIGIVNDLIKDSPFGQVTPSLFVLYDASAGVLTLKLSPTIATSVALTKIAGIFHQYDPSMPFVYKFVDEEYSKKFSAEERIGKLATLFASLAIFISCLGMFGLASFTAEQRRKEIGIRKVLGATVLTVWALLARDFVGLVVLGCFLASPIAWYFLNDWLQSYSYRTPISGWIFVGSGVGALLLTLVTVSYQSIKAALINPVKSLRSE</sequence>
<dbReference type="InterPro" id="IPR003838">
    <property type="entry name" value="ABC3_permease_C"/>
</dbReference>
<dbReference type="KEGG" id="spir:CWM47_31565"/>
<keyword evidence="2" id="KW-1003">Cell membrane</keyword>
<dbReference type="InterPro" id="IPR050250">
    <property type="entry name" value="Macrolide_Exporter_MacB"/>
</dbReference>
<feature type="transmembrane region" description="Helical" evidence="6">
    <location>
        <begin position="338"/>
        <end position="363"/>
    </location>
</feature>
<dbReference type="PANTHER" id="PTHR30572:SF18">
    <property type="entry name" value="ABC-TYPE MACROLIDE FAMILY EXPORT SYSTEM PERMEASE COMPONENT 2"/>
    <property type="match status" value="1"/>
</dbReference>
<accession>A0A2K8Z7X6</accession>